<dbReference type="AlphaFoldDB" id="A0A3S5B5C6"/>
<accession>A0A3S5B5C6</accession>
<reference evidence="2" key="1">
    <citation type="submission" date="2018-11" db="EMBL/GenBank/DDBJ databases">
        <authorList>
            <consortium name="Pathogen Informatics"/>
        </authorList>
    </citation>
    <scope>NUCLEOTIDE SEQUENCE</scope>
</reference>
<feature type="transmembrane region" description="Helical" evidence="1">
    <location>
        <begin position="175"/>
        <end position="193"/>
    </location>
</feature>
<proteinExistence type="predicted"/>
<name>A0A3S5B5C6_9PLAT</name>
<protein>
    <submittedName>
        <fullName evidence="2">Uncharacterized protein</fullName>
    </submittedName>
</protein>
<evidence type="ECO:0000313" key="3">
    <source>
        <dbReference type="Proteomes" id="UP000784294"/>
    </source>
</evidence>
<comment type="caution">
    <text evidence="2">The sequence shown here is derived from an EMBL/GenBank/DDBJ whole genome shotgun (WGS) entry which is preliminary data.</text>
</comment>
<dbReference type="EMBL" id="CAAALY010018382">
    <property type="protein sequence ID" value="VEL13636.1"/>
    <property type="molecule type" value="Genomic_DNA"/>
</dbReference>
<gene>
    <name evidence="2" type="ORF">PXEA_LOCUS7076</name>
</gene>
<keyword evidence="1" id="KW-1133">Transmembrane helix</keyword>
<evidence type="ECO:0000313" key="2">
    <source>
        <dbReference type="EMBL" id="VEL13636.1"/>
    </source>
</evidence>
<keyword evidence="1" id="KW-0812">Transmembrane</keyword>
<keyword evidence="3" id="KW-1185">Reference proteome</keyword>
<evidence type="ECO:0000256" key="1">
    <source>
        <dbReference type="SAM" id="Phobius"/>
    </source>
</evidence>
<dbReference type="Proteomes" id="UP000784294">
    <property type="component" value="Unassembled WGS sequence"/>
</dbReference>
<organism evidence="2 3">
    <name type="scientific">Protopolystoma xenopodis</name>
    <dbReference type="NCBI Taxonomy" id="117903"/>
    <lineage>
        <taxon>Eukaryota</taxon>
        <taxon>Metazoa</taxon>
        <taxon>Spiralia</taxon>
        <taxon>Lophotrochozoa</taxon>
        <taxon>Platyhelminthes</taxon>
        <taxon>Monogenea</taxon>
        <taxon>Polyopisthocotylea</taxon>
        <taxon>Polystomatidea</taxon>
        <taxon>Polystomatidae</taxon>
        <taxon>Protopolystoma</taxon>
    </lineage>
</organism>
<sequence length="195" mass="20990">MHGLDLRLSLSASAQPTGSGLTLSPAAAPSSTPATACSFELDSSIGLIILRGLRLINSLALVNRPALQAIISADVTCLQMRHILSRLIILCTPTSSRIPSNSSSSSSVTTSEVYKTKEVGKQMVENDQSVNSITVPSLLPYYSPESLHHINKKDPKLESVICDAVSAKETHVSKFKLITIIYLGFLLLAYVHHLH</sequence>
<keyword evidence="1" id="KW-0472">Membrane</keyword>